<proteinExistence type="predicted"/>
<dbReference type="PANTHER" id="PTHR11662:SF415">
    <property type="entry name" value="AT30085P-RELATED"/>
    <property type="match status" value="1"/>
</dbReference>
<dbReference type="InterPro" id="IPR011701">
    <property type="entry name" value="MFS"/>
</dbReference>
<dbReference type="GO" id="GO:0016020">
    <property type="term" value="C:membrane"/>
    <property type="evidence" value="ECO:0007669"/>
    <property type="project" value="UniProtKB-SubCell"/>
</dbReference>
<sequence length="537" mass="59657">MLLFFRFNIVRRNEAMSDCKVQFEKTLNENSLLLPKYDQMYRRKREIKGFSPVQICITIVFFIPQRVVMSIFGFLAILNSYTMRGTMSIAITEMVVTVARNSTSSSDDTCSGESSSSSSSQAVTNPDLLFDWNEATQGLILSAFYWGYVATHIPGAFLTEKFGAKQTLGIGMLITALFTLFTPLITLAGGWQWLIIARVCVGLGEGVTFPALTALIAKWVPLEERGRLGSLIFAGSQLGSVFGNALSGILIEKTETWTTVFYFFGGLGVIWFVLYCVLVYSSPGQHPFISDEEKKYLDNKLEGVSKEKLPIPWKPILRSVPLWGLVICQIGHDWILFAMVTDLPTYMRSVLHFSVSQNGLLSALPYLVMWLLSLVFGTICDFVVNKSYMSVAVSRKFFTTIASAGPAIFVVLASYAGCNRTLTVAFFTIGMGFMGAYYCSMKVNVLDLSPNFAGVLMAITNGVGAISGIVTPYLIGLLTPDQTLSQWRIVFWMIFAVTISTNIVYVILGSAEIQWWNEKKNDDTEKGTKREQSLSQK</sequence>
<dbReference type="GO" id="GO:0015293">
    <property type="term" value="F:symporter activity"/>
    <property type="evidence" value="ECO:0007669"/>
    <property type="project" value="UniProtKB-KW"/>
</dbReference>
<evidence type="ECO:0000256" key="7">
    <source>
        <dbReference type="SAM" id="Phobius"/>
    </source>
</evidence>
<evidence type="ECO:0000256" key="4">
    <source>
        <dbReference type="ARBA" id="ARBA00022847"/>
    </source>
</evidence>
<comment type="subcellular location">
    <subcellularLocation>
        <location evidence="1">Membrane</location>
        <topology evidence="1">Multi-pass membrane protein</topology>
    </subcellularLocation>
</comment>
<feature type="transmembrane region" description="Helical" evidence="7">
    <location>
        <begin position="257"/>
        <end position="280"/>
    </location>
</feature>
<evidence type="ECO:0000313" key="10">
    <source>
        <dbReference type="RefSeq" id="XP_018323707.1"/>
    </source>
</evidence>
<dbReference type="FunFam" id="1.20.1250.20:FF:000423">
    <property type="entry name" value="Putative inorganic phosphate cotransporter-like Protein"/>
    <property type="match status" value="1"/>
</dbReference>
<keyword evidence="6 7" id="KW-0472">Membrane</keyword>
<dbReference type="CDD" id="cd17318">
    <property type="entry name" value="MFS_SLC17"/>
    <property type="match status" value="1"/>
</dbReference>
<evidence type="ECO:0000256" key="2">
    <source>
        <dbReference type="ARBA" id="ARBA00022448"/>
    </source>
</evidence>
<reference evidence="10" key="1">
    <citation type="submission" date="2025-08" db="UniProtKB">
        <authorList>
            <consortium name="RefSeq"/>
        </authorList>
    </citation>
    <scope>IDENTIFICATION</scope>
    <source>
        <tissue evidence="10">Entire body</tissue>
    </source>
</reference>
<keyword evidence="4" id="KW-0769">Symport</keyword>
<dbReference type="GeneID" id="108735963"/>
<feature type="transmembrane region" description="Helical" evidence="7">
    <location>
        <begin position="138"/>
        <end position="158"/>
    </location>
</feature>
<dbReference type="GO" id="GO:0006820">
    <property type="term" value="P:monoatomic anion transport"/>
    <property type="evidence" value="ECO:0007669"/>
    <property type="project" value="TreeGrafter"/>
</dbReference>
<keyword evidence="5 7" id="KW-1133">Transmembrane helix</keyword>
<evidence type="ECO:0000256" key="1">
    <source>
        <dbReference type="ARBA" id="ARBA00004141"/>
    </source>
</evidence>
<dbReference type="InterPro" id="IPR050382">
    <property type="entry name" value="MFS_Na/Anion_cotransporter"/>
</dbReference>
<feature type="domain" description="Major facilitator superfamily (MFS) profile" evidence="8">
    <location>
        <begin position="65"/>
        <end position="514"/>
    </location>
</feature>
<dbReference type="OrthoDB" id="2985014at2759"/>
<evidence type="ECO:0000256" key="3">
    <source>
        <dbReference type="ARBA" id="ARBA00022692"/>
    </source>
</evidence>
<feature type="transmembrane region" description="Helical" evidence="7">
    <location>
        <begin position="170"/>
        <end position="189"/>
    </location>
</feature>
<dbReference type="PANTHER" id="PTHR11662">
    <property type="entry name" value="SOLUTE CARRIER FAMILY 17"/>
    <property type="match status" value="1"/>
</dbReference>
<dbReference type="RefSeq" id="XP_018323707.1">
    <property type="nucleotide sequence ID" value="XM_018468205.1"/>
</dbReference>
<dbReference type="InParanoid" id="A0A1W4WT82"/>
<accession>A0A1W4WT82</accession>
<evidence type="ECO:0000259" key="8">
    <source>
        <dbReference type="PROSITE" id="PS50850"/>
    </source>
</evidence>
<feature type="transmembrane region" description="Helical" evidence="7">
    <location>
        <begin position="422"/>
        <end position="440"/>
    </location>
</feature>
<dbReference type="KEGG" id="apln:108735963"/>
<feature type="transmembrane region" description="Helical" evidence="7">
    <location>
        <begin position="360"/>
        <end position="384"/>
    </location>
</feature>
<keyword evidence="9" id="KW-1185">Reference proteome</keyword>
<dbReference type="FunFam" id="1.20.1250.20:FF:000003">
    <property type="entry name" value="Solute carrier family 17 member 3"/>
    <property type="match status" value="1"/>
</dbReference>
<name>A0A1W4WT82_AGRPL</name>
<dbReference type="PROSITE" id="PS50850">
    <property type="entry name" value="MFS"/>
    <property type="match status" value="1"/>
</dbReference>
<dbReference type="InterPro" id="IPR020846">
    <property type="entry name" value="MFS_dom"/>
</dbReference>
<protein>
    <submittedName>
        <fullName evidence="10">Inorganic phosphate cotransporter isoform X1</fullName>
    </submittedName>
</protein>
<feature type="transmembrane region" description="Helical" evidence="7">
    <location>
        <begin position="396"/>
        <end position="416"/>
    </location>
</feature>
<feature type="transmembrane region" description="Helical" evidence="7">
    <location>
        <begin position="228"/>
        <end position="251"/>
    </location>
</feature>
<keyword evidence="3 7" id="KW-0812">Transmembrane</keyword>
<dbReference type="InterPro" id="IPR036259">
    <property type="entry name" value="MFS_trans_sf"/>
</dbReference>
<organism evidence="9 10">
    <name type="scientific">Agrilus planipennis</name>
    <name type="common">Emerald ash borer</name>
    <name type="synonym">Agrilus marcopoli</name>
    <dbReference type="NCBI Taxonomy" id="224129"/>
    <lineage>
        <taxon>Eukaryota</taxon>
        <taxon>Metazoa</taxon>
        <taxon>Ecdysozoa</taxon>
        <taxon>Arthropoda</taxon>
        <taxon>Hexapoda</taxon>
        <taxon>Insecta</taxon>
        <taxon>Pterygota</taxon>
        <taxon>Neoptera</taxon>
        <taxon>Endopterygota</taxon>
        <taxon>Coleoptera</taxon>
        <taxon>Polyphaga</taxon>
        <taxon>Elateriformia</taxon>
        <taxon>Buprestoidea</taxon>
        <taxon>Buprestidae</taxon>
        <taxon>Agrilinae</taxon>
        <taxon>Agrilus</taxon>
    </lineage>
</organism>
<feature type="transmembrane region" description="Helical" evidence="7">
    <location>
        <begin position="452"/>
        <end position="475"/>
    </location>
</feature>
<evidence type="ECO:0000313" key="9">
    <source>
        <dbReference type="Proteomes" id="UP000192223"/>
    </source>
</evidence>
<dbReference type="STRING" id="224129.A0A1W4WT82"/>
<dbReference type="AlphaFoldDB" id="A0A1W4WT82"/>
<evidence type="ECO:0000256" key="5">
    <source>
        <dbReference type="ARBA" id="ARBA00022989"/>
    </source>
</evidence>
<dbReference type="Proteomes" id="UP000192223">
    <property type="component" value="Unplaced"/>
</dbReference>
<feature type="transmembrane region" description="Helical" evidence="7">
    <location>
        <begin position="195"/>
        <end position="216"/>
    </location>
</feature>
<feature type="transmembrane region" description="Helical" evidence="7">
    <location>
        <begin position="487"/>
        <end position="508"/>
    </location>
</feature>
<keyword evidence="2" id="KW-0813">Transport</keyword>
<evidence type="ECO:0000256" key="6">
    <source>
        <dbReference type="ARBA" id="ARBA00023136"/>
    </source>
</evidence>
<gene>
    <name evidence="10" type="primary">LOC108735963</name>
</gene>
<feature type="transmembrane region" description="Helical" evidence="7">
    <location>
        <begin position="50"/>
        <end position="78"/>
    </location>
</feature>
<dbReference type="Gene3D" id="1.20.1250.20">
    <property type="entry name" value="MFS general substrate transporter like domains"/>
    <property type="match status" value="2"/>
</dbReference>
<dbReference type="Pfam" id="PF07690">
    <property type="entry name" value="MFS_1"/>
    <property type="match status" value="1"/>
</dbReference>
<dbReference type="SUPFAM" id="SSF103473">
    <property type="entry name" value="MFS general substrate transporter"/>
    <property type="match status" value="1"/>
</dbReference>